<evidence type="ECO:0000313" key="2">
    <source>
        <dbReference type="EMBL" id="RWX72742.1"/>
    </source>
</evidence>
<dbReference type="InterPro" id="IPR015947">
    <property type="entry name" value="PUA-like_sf"/>
</dbReference>
<dbReference type="Proteomes" id="UP000288215">
    <property type="component" value="Unassembled WGS sequence"/>
</dbReference>
<dbReference type="Pfam" id="PF14810">
    <property type="entry name" value="TGT_C2"/>
    <property type="match status" value="1"/>
</dbReference>
<evidence type="ECO:0000259" key="1">
    <source>
        <dbReference type="SMART" id="SM00359"/>
    </source>
</evidence>
<dbReference type="Gene3D" id="2.30.130.10">
    <property type="entry name" value="PUA domain"/>
    <property type="match status" value="1"/>
</dbReference>
<feature type="domain" description="PUA" evidence="1">
    <location>
        <begin position="90"/>
        <end position="164"/>
    </location>
</feature>
<name>A0A444L578_METS7</name>
<sequence length="166" mass="18317">MHPAAPTSDKTTPEELIRLRAVADYQFGRGAGKALFPDEIRVVRSKKTGKIKGIFLNDEHLATLKPSDGYLALSVPGGNRLLQAFQPPRHRVMIMDEVAEFIKNGRNLFAKHVVEADLKIRAGEEVIITDTRGDLLAVGKAVMSGKEMKHFKKGIAVNVRRGTCDE</sequence>
<reference evidence="2 3" key="1">
    <citation type="submission" date="2018-12" db="EMBL/GenBank/DDBJ databases">
        <title>The complete genome of the methanogenic archaea of the candidate phylum Verstraetearchaeota, obtained from the metagenome of underground thermal water.</title>
        <authorList>
            <person name="Kadnikov V.V."/>
            <person name="Mardanov A.V."/>
            <person name="Beletsky A.V."/>
            <person name="Karnachuk O.V."/>
            <person name="Ravin N.V."/>
        </authorList>
    </citation>
    <scope>NUCLEOTIDE SEQUENCE [LARGE SCALE GENOMIC DNA]</scope>
    <source>
        <strain evidence="2">Ch88</strain>
    </source>
</reference>
<dbReference type="SUPFAM" id="SSF88697">
    <property type="entry name" value="PUA domain-like"/>
    <property type="match status" value="1"/>
</dbReference>
<dbReference type="SUPFAM" id="SSF88802">
    <property type="entry name" value="Pre-PUA domain"/>
    <property type="match status" value="1"/>
</dbReference>
<dbReference type="Gene3D" id="3.10.450.90">
    <property type="entry name" value="ArcTGT, C2 domain"/>
    <property type="match status" value="1"/>
</dbReference>
<proteinExistence type="predicted"/>
<dbReference type="Pfam" id="PF01472">
    <property type="entry name" value="PUA"/>
    <property type="match status" value="1"/>
</dbReference>
<organism evidence="2 3">
    <name type="scientific">Methanosuratincola subterraneus</name>
    <dbReference type="NCBI Taxonomy" id="2593994"/>
    <lineage>
        <taxon>Archaea</taxon>
        <taxon>Thermoproteota</taxon>
        <taxon>Methanosuratincolia</taxon>
        <taxon>Candidatus Methanomethylicales</taxon>
        <taxon>Candidatus Methanomethylicaceae</taxon>
        <taxon>Candidatus Methanosuratincola (ex Vanwonterghem et al. 2016)</taxon>
    </lineage>
</organism>
<dbReference type="NCBIfam" id="TIGR00451">
    <property type="entry name" value="unchar_dom_2"/>
    <property type="match status" value="1"/>
</dbReference>
<dbReference type="InterPro" id="IPR036974">
    <property type="entry name" value="PUA_sf"/>
</dbReference>
<evidence type="ECO:0000313" key="3">
    <source>
        <dbReference type="Proteomes" id="UP000288215"/>
    </source>
</evidence>
<dbReference type="AlphaFoldDB" id="A0A444L578"/>
<dbReference type="SMART" id="SM00359">
    <property type="entry name" value="PUA"/>
    <property type="match status" value="1"/>
</dbReference>
<dbReference type="PROSITE" id="PS50890">
    <property type="entry name" value="PUA"/>
    <property type="match status" value="1"/>
</dbReference>
<accession>A0A444L578</accession>
<gene>
    <name evidence="2" type="ORF">Metus_1601</name>
</gene>
<dbReference type="GO" id="GO:0003723">
    <property type="term" value="F:RNA binding"/>
    <property type="evidence" value="ECO:0007669"/>
    <property type="project" value="InterPro"/>
</dbReference>
<dbReference type="InterPro" id="IPR029402">
    <property type="entry name" value="TGT_C2"/>
</dbReference>
<dbReference type="CDD" id="cd21149">
    <property type="entry name" value="PUA_archaeosine_TGT"/>
    <property type="match status" value="1"/>
</dbReference>
<dbReference type="EMBL" id="RXGA01000004">
    <property type="protein sequence ID" value="RWX72742.1"/>
    <property type="molecule type" value="Genomic_DNA"/>
</dbReference>
<comment type="caution">
    <text evidence="2">The sequence shown here is derived from an EMBL/GenBank/DDBJ whole genome shotgun (WGS) entry which is preliminary data.</text>
</comment>
<dbReference type="InterPro" id="IPR002478">
    <property type="entry name" value="PUA"/>
</dbReference>
<dbReference type="InterPro" id="IPR004521">
    <property type="entry name" value="Uncharacterised_CHP00451"/>
</dbReference>
<protein>
    <recommendedName>
        <fullName evidence="1">PUA domain-containing protein</fullName>
    </recommendedName>
</protein>
<dbReference type="InterPro" id="IPR038250">
    <property type="entry name" value="TGT_C2_sf"/>
</dbReference>